<evidence type="ECO:0000256" key="1">
    <source>
        <dbReference type="ARBA" id="ARBA00004141"/>
    </source>
</evidence>
<dbReference type="InterPro" id="IPR018630">
    <property type="entry name" value="Zwilch"/>
</dbReference>
<dbReference type="GO" id="GO:0034501">
    <property type="term" value="P:protein localization to kinetochore"/>
    <property type="evidence" value="ECO:0007669"/>
    <property type="project" value="UniProtKB-UniRule"/>
</dbReference>
<keyword evidence="9" id="KW-0131">Cell cycle</keyword>
<evidence type="ECO:0000256" key="7">
    <source>
        <dbReference type="ARBA" id="ARBA00023303"/>
    </source>
</evidence>
<keyword evidence="3" id="KW-0812">Transmembrane</keyword>
<keyword evidence="6" id="KW-0472">Membrane</keyword>
<dbReference type="InterPro" id="IPR015449">
    <property type="entry name" value="K_chnl_Ca-activ_SK"/>
</dbReference>
<dbReference type="PROSITE" id="PS50297">
    <property type="entry name" value="ANK_REP_REGION"/>
    <property type="match status" value="1"/>
</dbReference>
<evidence type="ECO:0000256" key="4">
    <source>
        <dbReference type="ARBA" id="ARBA00022989"/>
    </source>
</evidence>
<dbReference type="GO" id="GO:0005516">
    <property type="term" value="F:calmodulin binding"/>
    <property type="evidence" value="ECO:0007669"/>
    <property type="project" value="InterPro"/>
</dbReference>
<dbReference type="GO" id="GO:1990423">
    <property type="term" value="C:RZZ complex"/>
    <property type="evidence" value="ECO:0007669"/>
    <property type="project" value="UniProtKB-UniRule"/>
</dbReference>
<evidence type="ECO:0000256" key="6">
    <source>
        <dbReference type="ARBA" id="ARBA00023136"/>
    </source>
</evidence>
<dbReference type="SUPFAM" id="SSF48403">
    <property type="entry name" value="Ankyrin repeat"/>
    <property type="match status" value="1"/>
</dbReference>
<dbReference type="Pfam" id="PF03530">
    <property type="entry name" value="SK_channel"/>
    <property type="match status" value="1"/>
</dbReference>
<dbReference type="GO" id="GO:0016020">
    <property type="term" value="C:membrane"/>
    <property type="evidence" value="ECO:0007669"/>
    <property type="project" value="UniProtKB-SubCell"/>
</dbReference>
<dbReference type="Pfam" id="PF13857">
    <property type="entry name" value="Ank_5"/>
    <property type="match status" value="1"/>
</dbReference>
<dbReference type="InterPro" id="IPR002110">
    <property type="entry name" value="Ankyrin_rpt"/>
</dbReference>
<dbReference type="GO" id="GO:0007094">
    <property type="term" value="P:mitotic spindle assembly checkpoint signaling"/>
    <property type="evidence" value="ECO:0007669"/>
    <property type="project" value="UniProtKB-UniRule"/>
</dbReference>
<feature type="domain" description="Calmodulin-binding" evidence="11">
    <location>
        <begin position="307"/>
        <end position="379"/>
    </location>
</feature>
<evidence type="ECO:0000256" key="3">
    <source>
        <dbReference type="ARBA" id="ARBA00022692"/>
    </source>
</evidence>
<dbReference type="Gene3D" id="1.25.40.20">
    <property type="entry name" value="Ankyrin repeat-containing domain"/>
    <property type="match status" value="2"/>
</dbReference>
<dbReference type="Pfam" id="PF02888">
    <property type="entry name" value="CaMBD"/>
    <property type="match status" value="1"/>
</dbReference>
<dbReference type="InterPro" id="IPR036122">
    <property type="entry name" value="CaM-bd_dom_sf"/>
</dbReference>
<protein>
    <recommendedName>
        <fullName evidence="9">Protein zwilch</fullName>
    </recommendedName>
</protein>
<dbReference type="AlphaFoldDB" id="A0A915N9P8"/>
<comment type="function">
    <text evidence="9">Essential component of the mitotic checkpoint, which prevents cells from prematurely exiting mitosis. Required for the assembly of the dynein-dynactin and MAD1-MAD2 complexes onto kinetochores. Its function related to the spindle assembly machinery is proposed to depend on its association in the mitotic RZZ complex.</text>
</comment>
<dbReference type="GO" id="GO:0016286">
    <property type="term" value="F:small conductance calcium-activated potassium channel activity"/>
    <property type="evidence" value="ECO:0007669"/>
    <property type="project" value="InterPro"/>
</dbReference>
<accession>A0A915N9P8</accession>
<keyword evidence="7" id="KW-0407">Ion channel</keyword>
<keyword evidence="2" id="KW-0813">Transport</keyword>
<comment type="subunit">
    <text evidence="9">Component of the RZZ complex.</text>
</comment>
<keyword evidence="12" id="KW-1185">Reference proteome</keyword>
<dbReference type="PROSITE" id="PS50088">
    <property type="entry name" value="ANK_REPEAT"/>
    <property type="match status" value="1"/>
</dbReference>
<keyword evidence="5" id="KW-0406">Ion transport</keyword>
<keyword evidence="9" id="KW-0158">Chromosome</keyword>
<evidence type="ECO:0000259" key="11">
    <source>
        <dbReference type="SMART" id="SM01053"/>
    </source>
</evidence>
<dbReference type="Proteomes" id="UP000887561">
    <property type="component" value="Unplaced"/>
</dbReference>
<dbReference type="Gene3D" id="1.20.58.730">
    <property type="match status" value="1"/>
</dbReference>
<feature type="compositionally biased region" description="Polar residues" evidence="10">
    <location>
        <begin position="14"/>
        <end position="26"/>
    </location>
</feature>
<name>A0A915N9P8_MELJA</name>
<dbReference type="Pfam" id="PF12796">
    <property type="entry name" value="Ank_2"/>
    <property type="match status" value="1"/>
</dbReference>
<dbReference type="WBParaSite" id="scaffold8482_cov214.g13094">
    <property type="protein sequence ID" value="scaffold8482_cov214.g13094"/>
    <property type="gene ID" value="scaffold8482_cov214.g13094"/>
</dbReference>
<evidence type="ECO:0000256" key="2">
    <source>
        <dbReference type="ARBA" id="ARBA00022448"/>
    </source>
</evidence>
<dbReference type="Gene3D" id="1.10.287.70">
    <property type="match status" value="1"/>
</dbReference>
<comment type="subcellular location">
    <subcellularLocation>
        <location evidence="9">Chromosome</location>
        <location evidence="9">Centromere</location>
        <location evidence="9">Kinetochore</location>
    </subcellularLocation>
    <subcellularLocation>
        <location evidence="1">Membrane</location>
        <topology evidence="1">Multi-pass membrane protein</topology>
    </subcellularLocation>
</comment>
<organism evidence="12 13">
    <name type="scientific">Meloidogyne javanica</name>
    <name type="common">Root-knot nematode worm</name>
    <dbReference type="NCBI Taxonomy" id="6303"/>
    <lineage>
        <taxon>Eukaryota</taxon>
        <taxon>Metazoa</taxon>
        <taxon>Ecdysozoa</taxon>
        <taxon>Nematoda</taxon>
        <taxon>Chromadorea</taxon>
        <taxon>Rhabditida</taxon>
        <taxon>Tylenchina</taxon>
        <taxon>Tylenchomorpha</taxon>
        <taxon>Tylenchoidea</taxon>
        <taxon>Meloidogynidae</taxon>
        <taxon>Meloidogyninae</taxon>
        <taxon>Meloidogyne</taxon>
        <taxon>Meloidogyne incognita group</taxon>
    </lineage>
</organism>
<dbReference type="SMART" id="SM01053">
    <property type="entry name" value="CaMBD"/>
    <property type="match status" value="1"/>
</dbReference>
<feature type="region of interest" description="Disordered" evidence="10">
    <location>
        <begin position="1"/>
        <end position="26"/>
    </location>
</feature>
<dbReference type="GO" id="GO:0051301">
    <property type="term" value="P:cell division"/>
    <property type="evidence" value="ECO:0007669"/>
    <property type="project" value="UniProtKB-UniRule"/>
</dbReference>
<evidence type="ECO:0000256" key="5">
    <source>
        <dbReference type="ARBA" id="ARBA00023065"/>
    </source>
</evidence>
<dbReference type="Pfam" id="PF09817">
    <property type="entry name" value="Zwilch"/>
    <property type="match status" value="1"/>
</dbReference>
<evidence type="ECO:0000313" key="13">
    <source>
        <dbReference type="WBParaSite" id="scaffold8482_cov214.g13094"/>
    </source>
</evidence>
<feature type="repeat" description="ANK" evidence="8">
    <location>
        <begin position="1145"/>
        <end position="1177"/>
    </location>
</feature>
<evidence type="ECO:0000256" key="10">
    <source>
        <dbReference type="SAM" id="MobiDB-lite"/>
    </source>
</evidence>
<sequence length="1204" mass="137241">MPPAYTQIDCSYESFDSNQTGTGRTTTNIQHPLIKVEDAGETTLPTTILPPKNELNISPSTIILIDSQNSSIDKNIERDQISGSDLGKVCVNLGYDGSAVKMVYKIRSQRLADRVHISDRCLILAMLGILLMIVDTELCGQNAFGIHKDHVASLLIRTLLLFSTIALLCEIIHYHYNEIQSIVGQMIGEWFSLGEEFGIFLQNSFFALLCCPLPGTGSLNWSFIEPPRSWAHGHERHMLHIKEVPVDVLLSLLMLSRLYLVGRWQVLHSKQFQDASTRTLAALNRIQVNFAFVIKTGQKNVNNFMNDSRLTLSHKHAAARVLQKTWLIYRCLKANDDTPDNLLRRHQRKFLNAIHHFRRIKNKIRAFGENSTTSMHQLNRLMSEMHSQTQKMALAQEEMRQQLELLQRTMLAYYQRDPLRYLNKNCVPIASDIPEIDDHLIVVDLVNAEGYEAKIIESLKAMELSISDSSNNSLANKENIPEGCEIRGDEKLSVTFLSIDKLDKMAVLNKNRLEDTHRGFELSSSDLFANFELHLVPQWEGFSFVNDLTEQETPMPESFSLIVFAEGSGHENILLLGIKKTAEQFVSFKGNYLGDYYTSINLLDKLVSNFKHYSFVETKCRCRFDVLRDSIFVEKSGHFVPAMFIIEAEWIDEKKEHNKANSSQMEALIMPPEKAAAIIRFKPGWLDSRIVLTDRINELRYLAGLIAHLREGTSPWAKEKVVEQPEIIGRLKQLINEANSDSQSVFPFDFTDKLWDVLKLSKSFDTLRQSFQLLYDQLQTGEFRVLVGANRTSSLAKMLRMQNPNDIVFPRLEMMTCLQLLVEIGVDRFNGELVYRFLQGQYLPNSSDLDPFFLPSMASLESTIERLLPLHFALQSMIMIEGYVRLPKHEIANLAKRLLTHFITSKGTDAFEKEFVYKANMEDIQREEIRSSLTDWIMEKKYAKMVSGGIISKTGSISSVVHISKNFGVKYIPPTLKDKKSKLDVKEEILSPREGGNQIVIIEEEQAKNAKENFETIYMIITQMFEKDAVRDSFNELIQFLHDKEFDKAERLLAEQPNLRQYSDSTGRKPFHYAAISGYYEFVKTEIEKNPSMVYVVDDDNWTILMMAASAGQLEILEKGADINAQDDRGATPLHRAAINLVNREGDTPLHLACEDGQFEVAILLANYGANINKMNREEKTPLDLVKDAQVKQKLIEAARSSGS</sequence>
<dbReference type="SMART" id="SM00248">
    <property type="entry name" value="ANK"/>
    <property type="match status" value="3"/>
</dbReference>
<dbReference type="PANTHER" id="PTHR10153">
    <property type="entry name" value="SMALL CONDUCTANCE CALCIUM-ACTIVATED POTASSIUM CHANNEL"/>
    <property type="match status" value="1"/>
</dbReference>
<evidence type="ECO:0000256" key="9">
    <source>
        <dbReference type="RuleBase" id="RU369076"/>
    </source>
</evidence>
<dbReference type="InterPro" id="IPR004178">
    <property type="entry name" value="CaM-bd_dom"/>
</dbReference>
<keyword evidence="9" id="KW-0132">Cell division</keyword>
<dbReference type="InterPro" id="IPR036770">
    <property type="entry name" value="Ankyrin_rpt-contain_sf"/>
</dbReference>
<comment type="similarity">
    <text evidence="9">Belongs to the ZWILCH family.</text>
</comment>
<keyword evidence="9" id="KW-0137">Centromere</keyword>
<keyword evidence="9" id="KW-0498">Mitosis</keyword>
<dbReference type="SUPFAM" id="SSF81327">
    <property type="entry name" value="Small-conductance potassium channel"/>
    <property type="match status" value="1"/>
</dbReference>
<keyword evidence="4" id="KW-1133">Transmembrane helix</keyword>
<keyword evidence="8" id="KW-0040">ANK repeat</keyword>
<proteinExistence type="inferred from homology"/>
<dbReference type="Gene3D" id="1.10.287.1880">
    <property type="match status" value="1"/>
</dbReference>
<keyword evidence="9" id="KW-0995">Kinetochore</keyword>
<evidence type="ECO:0000256" key="8">
    <source>
        <dbReference type="PROSITE-ProRule" id="PRU00023"/>
    </source>
</evidence>
<evidence type="ECO:0000313" key="12">
    <source>
        <dbReference type="Proteomes" id="UP000887561"/>
    </source>
</evidence>
<reference evidence="13" key="1">
    <citation type="submission" date="2022-11" db="UniProtKB">
        <authorList>
            <consortium name="WormBaseParasite"/>
        </authorList>
    </citation>
    <scope>IDENTIFICATION</scope>
</reference>